<evidence type="ECO:0000259" key="1">
    <source>
        <dbReference type="Pfam" id="PF00248"/>
    </source>
</evidence>
<dbReference type="OrthoDB" id="9768851at2"/>
<dbReference type="AlphaFoldDB" id="A0A0S4LBV7"/>
<proteinExistence type="predicted"/>
<dbReference type="InterPro" id="IPR053135">
    <property type="entry name" value="AKR2_Oxidoreductase"/>
</dbReference>
<sequence length="352" mass="38924">MSNRLTNGTNKATAALDPDRKSVEIRLVSEPVAGMERVGFGLSKLMRLPSGAERQRLLDTVYDQGIRHFDVARMYGLGASEKELGKLLRSKRTQVTVATKFGIEPTLATRYLSSLQAPVRWLFTKLPGLKASATGTHQPLYRPKRFTPDSLRASLDMSLRQLGTDYVDILFLHEPMPGDYIADELSDSLKDLQTQGKIRRFGMSSTANSLMSLIRQHPALTAVLQFDNDATGRQINRLPLPPHSRLFTFAPFATALPVVQSRCEQVPSVVDNVAESTGVDLRSHQEQVRLLLSYAFHANPRGTVVFASTNIHHIAAVAKHVRSELIGEDRVRLILEELGLLHIDAGVRVGGS</sequence>
<dbReference type="RefSeq" id="WP_090746198.1">
    <property type="nucleotide sequence ID" value="NZ_CZQA01000001.1"/>
</dbReference>
<accession>A0A0S4LBV7</accession>
<dbReference type="PANTHER" id="PTHR43312">
    <property type="entry name" value="D-THREO-ALDOSE 1-DEHYDROGENASE"/>
    <property type="match status" value="1"/>
</dbReference>
<dbReference type="Pfam" id="PF00248">
    <property type="entry name" value="Aldo_ket_red"/>
    <property type="match status" value="1"/>
</dbReference>
<dbReference type="InterPro" id="IPR023210">
    <property type="entry name" value="NADP_OxRdtase_dom"/>
</dbReference>
<feature type="domain" description="NADP-dependent oxidoreductase" evidence="1">
    <location>
        <begin position="38"/>
        <end position="219"/>
    </location>
</feature>
<gene>
    <name evidence="2" type="ORF">COMA1_11635</name>
</gene>
<dbReference type="STRING" id="1742972.COMA1_11635"/>
<dbReference type="SUPFAM" id="SSF51430">
    <property type="entry name" value="NAD(P)-linked oxidoreductase"/>
    <property type="match status" value="1"/>
</dbReference>
<evidence type="ECO:0000313" key="2">
    <source>
        <dbReference type="EMBL" id="CUS34318.1"/>
    </source>
</evidence>
<evidence type="ECO:0000313" key="3">
    <source>
        <dbReference type="Proteomes" id="UP000199032"/>
    </source>
</evidence>
<dbReference type="InterPro" id="IPR036812">
    <property type="entry name" value="NAD(P)_OxRdtase_dom_sf"/>
</dbReference>
<organism evidence="2 3">
    <name type="scientific">Candidatus Nitrospira nitrosa</name>
    <dbReference type="NCBI Taxonomy" id="1742972"/>
    <lineage>
        <taxon>Bacteria</taxon>
        <taxon>Pseudomonadati</taxon>
        <taxon>Nitrospirota</taxon>
        <taxon>Nitrospiria</taxon>
        <taxon>Nitrospirales</taxon>
        <taxon>Nitrospiraceae</taxon>
        <taxon>Nitrospira</taxon>
    </lineage>
</organism>
<protein>
    <submittedName>
        <fullName evidence="2">Putative oxidoreductase, aryl-alcohol dehydrogenase like protein</fullName>
    </submittedName>
</protein>
<keyword evidence="3" id="KW-1185">Reference proteome</keyword>
<reference evidence="2 3" key="1">
    <citation type="submission" date="2015-10" db="EMBL/GenBank/DDBJ databases">
        <authorList>
            <person name="Gilbert D.G."/>
        </authorList>
    </citation>
    <scope>NUCLEOTIDE SEQUENCE [LARGE SCALE GENOMIC DNA]</scope>
    <source>
        <strain evidence="2">COMA1</strain>
    </source>
</reference>
<dbReference type="PANTHER" id="PTHR43312:SF1">
    <property type="entry name" value="NADP-DEPENDENT OXIDOREDUCTASE DOMAIN-CONTAINING PROTEIN"/>
    <property type="match status" value="1"/>
</dbReference>
<dbReference type="Gene3D" id="3.20.20.100">
    <property type="entry name" value="NADP-dependent oxidoreductase domain"/>
    <property type="match status" value="1"/>
</dbReference>
<dbReference type="Proteomes" id="UP000199032">
    <property type="component" value="Unassembled WGS sequence"/>
</dbReference>
<name>A0A0S4LBV7_9BACT</name>
<dbReference type="EMBL" id="CZQA01000001">
    <property type="protein sequence ID" value="CUS34318.1"/>
    <property type="molecule type" value="Genomic_DNA"/>
</dbReference>